<sequence>MDEDLSKMSPTPEMIREAQRTPNGWVYVIKGNFGPKDAVPPEAIAGAWKVDASGKIVPGSFQANPKYKPKN</sequence>
<organism evidence="1 2">
    <name type="scientific">Viridibacterium curvum</name>
    <dbReference type="NCBI Taxonomy" id="1101404"/>
    <lineage>
        <taxon>Bacteria</taxon>
        <taxon>Pseudomonadati</taxon>
        <taxon>Pseudomonadota</taxon>
        <taxon>Betaproteobacteria</taxon>
        <taxon>Rhodocyclales</taxon>
        <taxon>Rhodocyclaceae</taxon>
        <taxon>Viridibacterium</taxon>
    </lineage>
</organism>
<name>A0ABP9QHS6_9RHOO</name>
<accession>A0ABP9QHS6</accession>
<protein>
    <submittedName>
        <fullName evidence="1">Uncharacterized protein</fullName>
    </submittedName>
</protein>
<evidence type="ECO:0000313" key="1">
    <source>
        <dbReference type="EMBL" id="GAA5162107.1"/>
    </source>
</evidence>
<keyword evidence="2" id="KW-1185">Reference proteome</keyword>
<proteinExistence type="predicted"/>
<comment type="caution">
    <text evidence="1">The sequence shown here is derived from an EMBL/GenBank/DDBJ whole genome shotgun (WGS) entry which is preliminary data.</text>
</comment>
<dbReference type="EMBL" id="BAABLD010000005">
    <property type="protein sequence ID" value="GAA5162107.1"/>
    <property type="molecule type" value="Genomic_DNA"/>
</dbReference>
<dbReference type="RefSeq" id="WP_345532017.1">
    <property type="nucleotide sequence ID" value="NZ_BAABLD010000005.1"/>
</dbReference>
<gene>
    <name evidence="1" type="ORF">GCM10025770_12420</name>
</gene>
<dbReference type="Proteomes" id="UP001500547">
    <property type="component" value="Unassembled WGS sequence"/>
</dbReference>
<reference evidence="2" key="1">
    <citation type="journal article" date="2019" name="Int. J. Syst. Evol. Microbiol.">
        <title>The Global Catalogue of Microorganisms (GCM) 10K type strain sequencing project: providing services to taxonomists for standard genome sequencing and annotation.</title>
        <authorList>
            <consortium name="The Broad Institute Genomics Platform"/>
            <consortium name="The Broad Institute Genome Sequencing Center for Infectious Disease"/>
            <person name="Wu L."/>
            <person name="Ma J."/>
        </authorList>
    </citation>
    <scope>NUCLEOTIDE SEQUENCE [LARGE SCALE GENOMIC DNA]</scope>
    <source>
        <strain evidence="2">JCM 18715</strain>
    </source>
</reference>
<evidence type="ECO:0000313" key="2">
    <source>
        <dbReference type="Proteomes" id="UP001500547"/>
    </source>
</evidence>